<dbReference type="EMBL" id="BSFE01000002">
    <property type="protein sequence ID" value="GLK51538.1"/>
    <property type="molecule type" value="Genomic_DNA"/>
</dbReference>
<sequence>MPTFRVRKQVDAYVNYVAFIDAPDAETAVDWAYDDGGSYDWERDGVTEFDDVRVAVIDNSGDEVEGISRRNA</sequence>
<keyword evidence="2" id="KW-1185">Reference proteome</keyword>
<evidence type="ECO:0000313" key="1">
    <source>
        <dbReference type="EMBL" id="GLK51538.1"/>
    </source>
</evidence>
<evidence type="ECO:0000313" key="2">
    <source>
        <dbReference type="Proteomes" id="UP001143486"/>
    </source>
</evidence>
<gene>
    <name evidence="1" type="ORF">GCM10017621_10460</name>
</gene>
<reference evidence="1" key="1">
    <citation type="journal article" date="2014" name="Int. J. Syst. Evol. Microbiol.">
        <title>Complete genome sequence of Corynebacterium casei LMG S-19264T (=DSM 44701T), isolated from a smear-ripened cheese.</title>
        <authorList>
            <consortium name="US DOE Joint Genome Institute (JGI-PGF)"/>
            <person name="Walter F."/>
            <person name="Albersmeier A."/>
            <person name="Kalinowski J."/>
            <person name="Ruckert C."/>
        </authorList>
    </citation>
    <scope>NUCLEOTIDE SEQUENCE</scope>
    <source>
        <strain evidence="1">VKM B-1513</strain>
    </source>
</reference>
<proteinExistence type="predicted"/>
<accession>A0A9W6MMZ3</accession>
<dbReference type="AlphaFoldDB" id="A0A9W6MMZ3"/>
<organism evidence="1 2">
    <name type="scientific">Maricaulis virginensis</name>
    <dbReference type="NCBI Taxonomy" id="144022"/>
    <lineage>
        <taxon>Bacteria</taxon>
        <taxon>Pseudomonadati</taxon>
        <taxon>Pseudomonadota</taxon>
        <taxon>Alphaproteobacteria</taxon>
        <taxon>Maricaulales</taxon>
        <taxon>Maricaulaceae</taxon>
        <taxon>Maricaulis</taxon>
    </lineage>
</organism>
<dbReference type="Proteomes" id="UP001143486">
    <property type="component" value="Unassembled WGS sequence"/>
</dbReference>
<dbReference type="RefSeq" id="WP_271185918.1">
    <property type="nucleotide sequence ID" value="NZ_BSFE01000002.1"/>
</dbReference>
<comment type="caution">
    <text evidence="1">The sequence shown here is derived from an EMBL/GenBank/DDBJ whole genome shotgun (WGS) entry which is preliminary data.</text>
</comment>
<reference evidence="1" key="2">
    <citation type="submission" date="2023-01" db="EMBL/GenBank/DDBJ databases">
        <authorList>
            <person name="Sun Q."/>
            <person name="Evtushenko L."/>
        </authorList>
    </citation>
    <scope>NUCLEOTIDE SEQUENCE</scope>
    <source>
        <strain evidence="1">VKM B-1513</strain>
    </source>
</reference>
<name>A0A9W6MMZ3_9PROT</name>
<protein>
    <submittedName>
        <fullName evidence="1">Uncharacterized protein</fullName>
    </submittedName>
</protein>